<keyword evidence="2" id="KW-0472">Membrane</keyword>
<dbReference type="AlphaFoldDB" id="R4Z6G0"/>
<evidence type="ECO:0000313" key="4">
    <source>
        <dbReference type="Proteomes" id="UP000018291"/>
    </source>
</evidence>
<dbReference type="STRING" id="1229780.BN381_400035"/>
<reference evidence="3 4" key="1">
    <citation type="journal article" date="2013" name="ISME J.">
        <title>Metabolic model for the filamentous 'Candidatus Microthrix parvicella' based on genomic and metagenomic analyses.</title>
        <authorList>
            <person name="Jon McIlroy S."/>
            <person name="Kristiansen R."/>
            <person name="Albertsen M."/>
            <person name="Michael Karst S."/>
            <person name="Rossetti S."/>
            <person name="Lund Nielsen J."/>
            <person name="Tandoi V."/>
            <person name="James Seviour R."/>
            <person name="Nielsen P.H."/>
        </authorList>
    </citation>
    <scope>NUCLEOTIDE SEQUENCE [LARGE SCALE GENOMIC DNA]</scope>
    <source>
        <strain evidence="3 4">RN1</strain>
    </source>
</reference>
<feature type="region of interest" description="Disordered" evidence="1">
    <location>
        <begin position="1"/>
        <end position="21"/>
    </location>
</feature>
<keyword evidence="2" id="KW-0812">Transmembrane</keyword>
<dbReference type="EMBL" id="CANL01000035">
    <property type="protein sequence ID" value="CCM64517.1"/>
    <property type="molecule type" value="Genomic_DNA"/>
</dbReference>
<evidence type="ECO:0000313" key="3">
    <source>
        <dbReference type="EMBL" id="CCM64517.1"/>
    </source>
</evidence>
<sequence>MSKSRSGGPPAPVQPQTSDGMVASNGKAAQFWRAVKVSPGSGVTILVFIAPALAVAALWNLRESNMYLAAPLQIVLGSVAFLGSILAIVVVFARLGLYDASKALGLPSGTVRALIALILLIIFVIFSNVVFGNLASSGRETSFNYLSTEQVAALPGPVIKRNADPGPDGEFGTADDGFSGTYRASPNSDAVALGGQIVTALITLVTAISAFYFGSGSLESAAKALQLPDGANTLKVDSPGTPAMMERDPGGTLLPVIIRLSGTALDQGSAQIDRQGDPTGVATASISESGMVTYHPGAPTGPVTLTFRSTGDATVSTQLVLHVPPPPDPAAEPDLEDPPPPDPEVDQTVVADTNEGSPVEERRP</sequence>
<feature type="transmembrane region" description="Helical" evidence="2">
    <location>
        <begin position="190"/>
        <end position="213"/>
    </location>
</feature>
<keyword evidence="4" id="KW-1185">Reference proteome</keyword>
<feature type="transmembrane region" description="Helical" evidence="2">
    <location>
        <begin position="114"/>
        <end position="135"/>
    </location>
</feature>
<dbReference type="RefSeq" id="WP_012228692.1">
    <property type="nucleotide sequence ID" value="NZ_HG422565.1"/>
</dbReference>
<proteinExistence type="predicted"/>
<feature type="transmembrane region" description="Helical" evidence="2">
    <location>
        <begin position="43"/>
        <end position="61"/>
    </location>
</feature>
<feature type="region of interest" description="Disordered" evidence="1">
    <location>
        <begin position="320"/>
        <end position="364"/>
    </location>
</feature>
<evidence type="ECO:0000256" key="1">
    <source>
        <dbReference type="SAM" id="MobiDB-lite"/>
    </source>
</evidence>
<organism evidence="3 4">
    <name type="scientific">Candidatus Neomicrothrix parvicella RN1</name>
    <dbReference type="NCBI Taxonomy" id="1229780"/>
    <lineage>
        <taxon>Bacteria</taxon>
        <taxon>Bacillati</taxon>
        <taxon>Actinomycetota</taxon>
        <taxon>Acidimicrobiia</taxon>
        <taxon>Acidimicrobiales</taxon>
        <taxon>Microthrixaceae</taxon>
        <taxon>Candidatus Neomicrothrix</taxon>
    </lineage>
</organism>
<protein>
    <submittedName>
        <fullName evidence="3">Uncharacterized protein</fullName>
    </submittedName>
</protein>
<feature type="region of interest" description="Disordered" evidence="1">
    <location>
        <begin position="157"/>
        <end position="177"/>
    </location>
</feature>
<evidence type="ECO:0000256" key="2">
    <source>
        <dbReference type="SAM" id="Phobius"/>
    </source>
</evidence>
<gene>
    <name evidence="3" type="ORF">BN381_400035</name>
</gene>
<name>R4Z6G0_9ACTN</name>
<comment type="caution">
    <text evidence="3">The sequence shown here is derived from an EMBL/GenBank/DDBJ whole genome shotgun (WGS) entry which is preliminary data.</text>
</comment>
<accession>R4Z6G0</accession>
<dbReference type="Proteomes" id="UP000018291">
    <property type="component" value="Unassembled WGS sequence"/>
</dbReference>
<feature type="transmembrane region" description="Helical" evidence="2">
    <location>
        <begin position="67"/>
        <end position="93"/>
    </location>
</feature>
<dbReference type="OrthoDB" id="9157342at2"/>
<dbReference type="HOGENOM" id="CLU_760083_0_0_11"/>
<keyword evidence="2" id="KW-1133">Transmembrane helix</keyword>
<feature type="compositionally biased region" description="Acidic residues" evidence="1">
    <location>
        <begin position="331"/>
        <end position="345"/>
    </location>
</feature>